<evidence type="ECO:0000313" key="4">
    <source>
        <dbReference type="Proteomes" id="UP000015354"/>
    </source>
</evidence>
<protein>
    <submittedName>
        <fullName evidence="3">Uncharacterized protein</fullName>
    </submittedName>
</protein>
<keyword evidence="1" id="KW-0175">Coiled coil</keyword>
<evidence type="ECO:0000313" key="2">
    <source>
        <dbReference type="EMBL" id="EPY24187.1"/>
    </source>
</evidence>
<sequence>MKRGSLRDQFNEAQVLPSYITDRREKVRTVVEQNSTGPYRSLSVAVEQLKGHVALLRESCDVVEGSVLALGVPTAHRLITNLSEVRETLEQLQVLWLGAQAASRGTNRLWEELYDSLGDAFHSLRQRNEALERETQQVLRGEDRREATVDRAIQYVLAVVAERAQWQEAHRHNPQQLPLDEASFAERTKGALDALYALRPAGDGGGLPIAKVGVNRVDDSDAIGKRWGSAENTRHALLTPSSRLHYVPPAEEVALLRDVLRLGTGSTTLMKDIQMERARLLDVQEAVRAQCAASKAAVRNTRQELSTLRHFLRHCLDTKAPFANNKDQLLKMLDERVAEEVRSRLALQQAQWVHQQQQFRAGANSFDPAMQASRLSSSTSSDDRTPPLIEEEIEQLRQWNKGKDTGKFIFPRDSTV</sequence>
<organism evidence="3 4">
    <name type="scientific">Strigomonas culicis</name>
    <dbReference type="NCBI Taxonomy" id="28005"/>
    <lineage>
        <taxon>Eukaryota</taxon>
        <taxon>Discoba</taxon>
        <taxon>Euglenozoa</taxon>
        <taxon>Kinetoplastea</taxon>
        <taxon>Metakinetoplastina</taxon>
        <taxon>Trypanosomatida</taxon>
        <taxon>Trypanosomatidae</taxon>
        <taxon>Strigomonadinae</taxon>
        <taxon>Strigomonas</taxon>
    </lineage>
</organism>
<evidence type="ECO:0000313" key="3">
    <source>
        <dbReference type="EMBL" id="EPY28303.1"/>
    </source>
</evidence>
<dbReference type="OrthoDB" id="265563at2759"/>
<proteinExistence type="predicted"/>
<comment type="caution">
    <text evidence="3">The sequence shown here is derived from an EMBL/GenBank/DDBJ whole genome shotgun (WGS) entry which is preliminary data.</text>
</comment>
<name>S9UH88_9TRYP</name>
<accession>S9UH88</accession>
<dbReference type="EMBL" id="ATMH01005199">
    <property type="protein sequence ID" value="EPY28303.1"/>
    <property type="molecule type" value="Genomic_DNA"/>
</dbReference>
<dbReference type="AlphaFoldDB" id="S9UH88"/>
<reference evidence="3 4" key="1">
    <citation type="journal article" date="2013" name="PLoS ONE">
        <title>Predicting the Proteins of Angomonas deanei, Strigomonas culicis and Their Respective Endosymbionts Reveals New Aspects of the Trypanosomatidae Family.</title>
        <authorList>
            <person name="Motta M.C."/>
            <person name="Martins A.C."/>
            <person name="de Souza S.S."/>
            <person name="Catta-Preta C.M."/>
            <person name="Silva R."/>
            <person name="Klein C.C."/>
            <person name="de Almeida L.G."/>
            <person name="de Lima Cunha O."/>
            <person name="Ciapina L.P."/>
            <person name="Brocchi M."/>
            <person name="Colabardini A.C."/>
            <person name="de Araujo Lima B."/>
            <person name="Machado C.R."/>
            <person name="de Almeida Soares C.M."/>
            <person name="Probst C.M."/>
            <person name="de Menezes C.B."/>
            <person name="Thompson C.E."/>
            <person name="Bartholomeu D.C."/>
            <person name="Gradia D.F."/>
            <person name="Pavoni D.P."/>
            <person name="Grisard E.C."/>
            <person name="Fantinatti-Garboggini F."/>
            <person name="Marchini F.K."/>
            <person name="Rodrigues-Luiz G.F."/>
            <person name="Wagner G."/>
            <person name="Goldman G.H."/>
            <person name="Fietto J.L."/>
            <person name="Elias M.C."/>
            <person name="Goldman M.H."/>
            <person name="Sagot M.F."/>
            <person name="Pereira M."/>
            <person name="Stoco P.H."/>
            <person name="de Mendonca-Neto R.P."/>
            <person name="Teixeira S.M."/>
            <person name="Maciel T.E."/>
            <person name="de Oliveira Mendes T.A."/>
            <person name="Urmenyi T.P."/>
            <person name="de Souza W."/>
            <person name="Schenkman S."/>
            <person name="de Vasconcelos A.T."/>
        </authorList>
    </citation>
    <scope>NUCLEOTIDE SEQUENCE [LARGE SCALE GENOMIC DNA]</scope>
</reference>
<dbReference type="EMBL" id="ATMH01007306">
    <property type="protein sequence ID" value="EPY24187.1"/>
    <property type="molecule type" value="Genomic_DNA"/>
</dbReference>
<evidence type="ECO:0000256" key="1">
    <source>
        <dbReference type="SAM" id="Coils"/>
    </source>
</evidence>
<keyword evidence="4" id="KW-1185">Reference proteome</keyword>
<gene>
    <name evidence="3" type="ORF">STCU_05199</name>
    <name evidence="2" type="ORF">STCU_07306</name>
</gene>
<dbReference type="Proteomes" id="UP000015354">
    <property type="component" value="Unassembled WGS sequence"/>
</dbReference>
<feature type="coiled-coil region" evidence="1">
    <location>
        <begin position="75"/>
        <end position="134"/>
    </location>
</feature>
<reference evidence="3" key="2">
    <citation type="submission" date="2013-03" db="EMBL/GenBank/DDBJ databases">
        <authorList>
            <person name="Motta M.C.M."/>
            <person name="Martins A.C.A."/>
            <person name="Preta C.M.C.C."/>
            <person name="Silva R."/>
            <person name="de Souza S.S."/>
            <person name="Klein C.C."/>
            <person name="de Almeida L.G.P."/>
            <person name="Cunha O.L."/>
            <person name="Colabardini A.C."/>
            <person name="Lima B.A."/>
            <person name="Machado C.R."/>
            <person name="Soares C.M.A."/>
            <person name="de Menezes C.B.A."/>
            <person name="Bartolomeu D.C."/>
            <person name="Grisard E.C."/>
            <person name="Fantinatti-Garboggini F."/>
            <person name="Rodrigues-Luiz G.F."/>
            <person name="Wagner G."/>
            <person name="Goldman G.H."/>
            <person name="Fietto J.L.R."/>
            <person name="Ciapina L.P."/>
            <person name="Brocchi M."/>
            <person name="Elias M.C."/>
            <person name="Goldman M.H.S."/>
            <person name="Sagot M.-F."/>
            <person name="Pereira M."/>
            <person name="Stoco P.H."/>
            <person name="Teixeira S.M.R."/>
            <person name="de Mendonca-Neto R.P."/>
            <person name="Maciel T.E.F."/>
            <person name="Mendes T.A.O."/>
            <person name="Urmenyi T.P."/>
            <person name="Teixeira M.M.G."/>
            <person name="de Camargo E.F.P."/>
            <person name="de Sousa W."/>
            <person name="Schenkman S."/>
            <person name="de Vasconcelos A.T.R."/>
        </authorList>
    </citation>
    <scope>NUCLEOTIDE SEQUENCE</scope>
</reference>